<reference evidence="1 2" key="1">
    <citation type="submission" date="2005-11" db="EMBL/GenBank/DDBJ databases">
        <title>The complete genome sequence of Lawsonia intracellularis: the causative agent of proliferative enteropathy.</title>
        <authorList>
            <person name="Kaur K."/>
            <person name="Zhang Q."/>
            <person name="Beckler D."/>
            <person name="Munir S."/>
            <person name="Li L."/>
            <person name="Kinsley K."/>
            <person name="Herron L."/>
            <person name="Peterson A."/>
            <person name="May B."/>
            <person name="Singh S."/>
            <person name="Gebhart C."/>
            <person name="Kapur V."/>
        </authorList>
    </citation>
    <scope>NUCLEOTIDE SEQUENCE [LARGE SCALE GENOMIC DNA]</scope>
    <source>
        <strain evidence="1 2">PHE/MN1-00</strain>
    </source>
</reference>
<organism evidence="1 2">
    <name type="scientific">Lawsonia intracellularis (strain PHE/MN1-00)</name>
    <dbReference type="NCBI Taxonomy" id="363253"/>
    <lineage>
        <taxon>Bacteria</taxon>
        <taxon>Pseudomonadati</taxon>
        <taxon>Thermodesulfobacteriota</taxon>
        <taxon>Desulfovibrionia</taxon>
        <taxon>Desulfovibrionales</taxon>
        <taxon>Desulfovibrionaceae</taxon>
        <taxon>Lawsonia</taxon>
    </lineage>
</organism>
<keyword evidence="2" id="KW-1185">Reference proteome</keyword>
<dbReference type="Proteomes" id="UP000002430">
    <property type="component" value="Chromosome"/>
</dbReference>
<sequence length="334" mass="37653">MRGVTSRISNSSSTQHIVETHFKETNTDSSSQFGQTKMNSSGTRRIILAALTLGISEAVRAISSYCTKSSEHQGAQVAEKESPRLRAREGTPLNEAARRHNYGVIHSTIDPKQDSPFPEAIQNAMVSAQEYLKPIVTPGHEDILTRSLTTLQMRLHEIPEPFTSQSFELELTKEIKLTILKNSFSDSLIQELQQRKVPPQPEFISQLRTIETPVLTNISNMPKEEIPEAMNKLILKSAATIHNAHNSKQAREESLSIYQHVITSRYNISEQEAKKDNGYKMLETRLMECSTELQDAEKAKHPEYPVVPLRTYQEAFIEVTAPFLAIFGVTETKF</sequence>
<accession>Q1MPI1</accession>
<dbReference type="AlphaFoldDB" id="Q1MPI1"/>
<dbReference type="eggNOG" id="COG1026">
    <property type="taxonomic scope" value="Bacteria"/>
</dbReference>
<protein>
    <submittedName>
        <fullName evidence="1">NA</fullName>
    </submittedName>
</protein>
<evidence type="ECO:0000313" key="1">
    <source>
        <dbReference type="EMBL" id="CAJ55096.1"/>
    </source>
</evidence>
<evidence type="ECO:0000313" key="2">
    <source>
        <dbReference type="Proteomes" id="UP000002430"/>
    </source>
</evidence>
<gene>
    <name evidence="1" type="ordered locus">LI1042</name>
</gene>
<name>Q1MPI1_LAWIP</name>
<dbReference type="RefSeq" id="WP_011527125.1">
    <property type="nucleotide sequence ID" value="NC_008011.1"/>
</dbReference>
<dbReference type="EMBL" id="AM180252">
    <property type="protein sequence ID" value="CAJ55096.1"/>
    <property type="molecule type" value="Genomic_DNA"/>
</dbReference>
<dbReference type="HOGENOM" id="CLU_902530_0_0_7"/>
<proteinExistence type="predicted"/>
<dbReference type="KEGG" id="lip:LI1042"/>